<organism evidence="1 2">
    <name type="scientific">SAR86 cluster bacterium</name>
    <dbReference type="NCBI Taxonomy" id="2030880"/>
    <lineage>
        <taxon>Bacteria</taxon>
        <taxon>Pseudomonadati</taxon>
        <taxon>Pseudomonadota</taxon>
        <taxon>Gammaproteobacteria</taxon>
        <taxon>SAR86 cluster</taxon>
    </lineage>
</organism>
<dbReference type="Proteomes" id="UP000754644">
    <property type="component" value="Unassembled WGS sequence"/>
</dbReference>
<proteinExistence type="predicted"/>
<evidence type="ECO:0000313" key="2">
    <source>
        <dbReference type="Proteomes" id="UP000754644"/>
    </source>
</evidence>
<sequence>MQAKVDKILVYLNRVTTRCTYGAVAKVLGINARSVSQLLGEHRPEASWVVSATSGDPTDYSDSEKHPELYRTTRIITSAEVLKRNLGL</sequence>
<reference evidence="1" key="1">
    <citation type="submission" date="2020-05" db="EMBL/GenBank/DDBJ databases">
        <title>Sulfur intermediates as new biogeochemical hubs in an aquatic model microbial ecosystem.</title>
        <authorList>
            <person name="Vigneron A."/>
        </authorList>
    </citation>
    <scope>NUCLEOTIDE SEQUENCE</scope>
    <source>
        <strain evidence="1">Bin.250</strain>
    </source>
</reference>
<dbReference type="AlphaFoldDB" id="A0A972VU16"/>
<name>A0A972VU16_9GAMM</name>
<comment type="caution">
    <text evidence="1">The sequence shown here is derived from an EMBL/GenBank/DDBJ whole genome shotgun (WGS) entry which is preliminary data.</text>
</comment>
<accession>A0A972VU16</accession>
<evidence type="ECO:0000313" key="1">
    <source>
        <dbReference type="EMBL" id="NQV64264.1"/>
    </source>
</evidence>
<gene>
    <name evidence="1" type="ORF">HQ497_02765</name>
</gene>
<dbReference type="EMBL" id="JABMOJ010000098">
    <property type="protein sequence ID" value="NQV64264.1"/>
    <property type="molecule type" value="Genomic_DNA"/>
</dbReference>
<protein>
    <submittedName>
        <fullName evidence="1">Uncharacterized protein</fullName>
    </submittedName>
</protein>